<keyword evidence="2" id="KW-1185">Reference proteome</keyword>
<comment type="caution">
    <text evidence="1">The sequence shown here is derived from an EMBL/GenBank/DDBJ whole genome shotgun (WGS) entry which is preliminary data.</text>
</comment>
<dbReference type="EMBL" id="NBNE01000872">
    <property type="protein sequence ID" value="OWZ16773.1"/>
    <property type="molecule type" value="Genomic_DNA"/>
</dbReference>
<sequence>MEFTFGQHLVHFGSLITLRFAFQLAYQSTLGWQKIHHGFADAEELVYGSRGLHFPKELGETLDDSFPIGTNGILDERKERQNLAAMRSARANLHQVTSNENRLRVHREFNRGSLVGVLDATLASVLGAVEVDVGDDDDFDAALLPEDSWEQNSSNDVFEVESIQDVQWVKRTRTARRPREYLVKRKGVDSGGIAQLWITIVRIQQRDASKSSFSGDAGWG</sequence>
<evidence type="ECO:0000313" key="1">
    <source>
        <dbReference type="EMBL" id="OWZ16773.1"/>
    </source>
</evidence>
<name>A0A225WGC1_9STRA</name>
<dbReference type="AlphaFoldDB" id="A0A225WGC1"/>
<protein>
    <submittedName>
        <fullName evidence="1">Uncharacterized protein</fullName>
    </submittedName>
</protein>
<dbReference type="Proteomes" id="UP000198211">
    <property type="component" value="Unassembled WGS sequence"/>
</dbReference>
<proteinExistence type="predicted"/>
<reference evidence="2" key="1">
    <citation type="submission" date="2017-03" db="EMBL/GenBank/DDBJ databases">
        <title>Phytopthora megakarya and P. palmivora, two closely related causual agents of cacao black pod achieved similar genome size and gene model numbers by different mechanisms.</title>
        <authorList>
            <person name="Ali S."/>
            <person name="Shao J."/>
            <person name="Larry D.J."/>
            <person name="Kronmiller B."/>
            <person name="Shen D."/>
            <person name="Strem M.D."/>
            <person name="Melnick R.L."/>
            <person name="Guiltinan M.J."/>
            <person name="Tyler B.M."/>
            <person name="Meinhardt L.W."/>
            <person name="Bailey B.A."/>
        </authorList>
    </citation>
    <scope>NUCLEOTIDE SEQUENCE [LARGE SCALE GENOMIC DNA]</scope>
    <source>
        <strain evidence="2">zdho120</strain>
    </source>
</reference>
<accession>A0A225WGC1</accession>
<gene>
    <name evidence="1" type="ORF">PHMEG_0009379</name>
</gene>
<evidence type="ECO:0000313" key="2">
    <source>
        <dbReference type="Proteomes" id="UP000198211"/>
    </source>
</evidence>
<organism evidence="1 2">
    <name type="scientific">Phytophthora megakarya</name>
    <dbReference type="NCBI Taxonomy" id="4795"/>
    <lineage>
        <taxon>Eukaryota</taxon>
        <taxon>Sar</taxon>
        <taxon>Stramenopiles</taxon>
        <taxon>Oomycota</taxon>
        <taxon>Peronosporomycetes</taxon>
        <taxon>Peronosporales</taxon>
        <taxon>Peronosporaceae</taxon>
        <taxon>Phytophthora</taxon>
    </lineage>
</organism>